<feature type="chain" id="PRO_5012823711" evidence="1">
    <location>
        <begin position="23"/>
        <end position="134"/>
    </location>
</feature>
<evidence type="ECO:0000256" key="1">
    <source>
        <dbReference type="SAM" id="SignalP"/>
    </source>
</evidence>
<dbReference type="Proteomes" id="UP000193964">
    <property type="component" value="Unassembled WGS sequence"/>
</dbReference>
<organism evidence="2 3">
    <name type="scientific">Mycolicibacterium wolinskyi</name>
    <dbReference type="NCBI Taxonomy" id="59750"/>
    <lineage>
        <taxon>Bacteria</taxon>
        <taxon>Bacillati</taxon>
        <taxon>Actinomycetota</taxon>
        <taxon>Actinomycetes</taxon>
        <taxon>Mycobacteriales</taxon>
        <taxon>Mycobacteriaceae</taxon>
        <taxon>Mycolicibacterium</taxon>
    </lineage>
</organism>
<keyword evidence="1" id="KW-0732">Signal</keyword>
<proteinExistence type="predicted"/>
<protein>
    <submittedName>
        <fullName evidence="2">Uncharacterized protein</fullName>
    </submittedName>
</protein>
<dbReference type="RefSeq" id="WP_085144795.1">
    <property type="nucleotide sequence ID" value="NZ_JACKUA010000019.1"/>
</dbReference>
<comment type="caution">
    <text evidence="2">The sequence shown here is derived from an EMBL/GenBank/DDBJ whole genome shotgun (WGS) entry which is preliminary data.</text>
</comment>
<sequence length="134" mass="14060">MRVVVTTALTGLLLATTVPVAAAEPNTVVVPEVPAEPARTVFVDNPWIVDQHTTKIDSWSPHGQGLRINFTAGTPDCFGVHLTTQETPETVMVELHGGTPPEAVGRMCIALAVDGTMDVPLQGPLGGRVVMAAQ</sequence>
<feature type="signal peptide" evidence="1">
    <location>
        <begin position="1"/>
        <end position="22"/>
    </location>
</feature>
<evidence type="ECO:0000313" key="3">
    <source>
        <dbReference type="Proteomes" id="UP000193964"/>
    </source>
</evidence>
<reference evidence="2 3" key="1">
    <citation type="submission" date="2016-01" db="EMBL/GenBank/DDBJ databases">
        <title>The new phylogeny of the genus Mycobacterium.</title>
        <authorList>
            <person name="Tarcisio F."/>
            <person name="Conor M."/>
            <person name="Antonella G."/>
            <person name="Elisabetta G."/>
            <person name="Giulia F.S."/>
            <person name="Sara T."/>
            <person name="Anna F."/>
            <person name="Clotilde B."/>
            <person name="Roberto B."/>
            <person name="Veronica D.S."/>
            <person name="Fabio R."/>
            <person name="Monica P."/>
            <person name="Olivier J."/>
            <person name="Enrico T."/>
            <person name="Nicola S."/>
        </authorList>
    </citation>
    <scope>NUCLEOTIDE SEQUENCE [LARGE SCALE GENOMIC DNA]</scope>
    <source>
        <strain evidence="2 3">ATCC 700010</strain>
    </source>
</reference>
<evidence type="ECO:0000313" key="2">
    <source>
        <dbReference type="EMBL" id="ORX15695.1"/>
    </source>
</evidence>
<accession>A0A1X2FB80</accession>
<gene>
    <name evidence="2" type="ORF">AWC31_22935</name>
</gene>
<dbReference type="AlphaFoldDB" id="A0A1X2FB80"/>
<name>A0A1X2FB80_9MYCO</name>
<dbReference type="OrthoDB" id="3383849at2"/>
<dbReference type="EMBL" id="LQQA01000013">
    <property type="protein sequence ID" value="ORX15695.1"/>
    <property type="molecule type" value="Genomic_DNA"/>
</dbReference>